<keyword evidence="2" id="KW-1185">Reference proteome</keyword>
<dbReference type="EMBL" id="CP122537">
    <property type="protein sequence ID" value="WGH79453.1"/>
    <property type="molecule type" value="Genomic_DNA"/>
</dbReference>
<dbReference type="RefSeq" id="WP_279966320.1">
    <property type="nucleotide sequence ID" value="NZ_CP122537.1"/>
</dbReference>
<protein>
    <submittedName>
        <fullName evidence="1">Uncharacterized protein</fullName>
    </submittedName>
</protein>
<reference evidence="1 2" key="1">
    <citation type="submission" date="2023-04" db="EMBL/GenBank/DDBJ databases">
        <title>Jannaschia ovalis sp. nov., a marine bacterium isolated from sea tidal flat.</title>
        <authorList>
            <person name="Kwon D.Y."/>
            <person name="Kim J.-J."/>
        </authorList>
    </citation>
    <scope>NUCLEOTIDE SEQUENCE [LARGE SCALE GENOMIC DNA]</scope>
    <source>
        <strain evidence="1 2">GRR-S6-38</strain>
    </source>
</reference>
<proteinExistence type="predicted"/>
<organism evidence="1 2">
    <name type="scientific">Jannaschia ovalis</name>
    <dbReference type="NCBI Taxonomy" id="3038773"/>
    <lineage>
        <taxon>Bacteria</taxon>
        <taxon>Pseudomonadati</taxon>
        <taxon>Pseudomonadota</taxon>
        <taxon>Alphaproteobacteria</taxon>
        <taxon>Rhodobacterales</taxon>
        <taxon>Roseobacteraceae</taxon>
        <taxon>Jannaschia</taxon>
    </lineage>
</organism>
<accession>A0ABY8LH69</accession>
<sequence>MTPHLGAGTMKKSLNELLRVAKRVQMSEPETFKQRVSFAYGTAHIENEKVTRKMVEKAARKSRNEENS</sequence>
<evidence type="ECO:0000313" key="1">
    <source>
        <dbReference type="EMBL" id="WGH79453.1"/>
    </source>
</evidence>
<gene>
    <name evidence="1" type="ORF">P8627_04075</name>
</gene>
<evidence type="ECO:0000313" key="2">
    <source>
        <dbReference type="Proteomes" id="UP001243420"/>
    </source>
</evidence>
<dbReference type="Proteomes" id="UP001243420">
    <property type="component" value="Chromosome"/>
</dbReference>
<name>A0ABY8LH69_9RHOB</name>